<evidence type="ECO:0000313" key="2">
    <source>
        <dbReference type="Proteomes" id="UP000253647"/>
    </source>
</evidence>
<dbReference type="Proteomes" id="UP000253647">
    <property type="component" value="Unassembled WGS sequence"/>
</dbReference>
<sequence>MKTVQFVGETQDKKFCFVFQDEEKENYYLDEDVCRVSGLSPLIYDQLATNRSFLVRFEEKSGVRYIVSIALGD</sequence>
<accession>A0A368XBL8</accession>
<comment type="caution">
    <text evidence="1">The sequence shown here is derived from an EMBL/GenBank/DDBJ whole genome shotgun (WGS) entry which is preliminary data.</text>
</comment>
<dbReference type="RefSeq" id="WP_023008779.1">
    <property type="nucleotide sequence ID" value="NZ_QPJI01000014.1"/>
</dbReference>
<dbReference type="AlphaFoldDB" id="A0A368XBL8"/>
<organism evidence="1 2">
    <name type="scientific">Marinobacter nauticus</name>
    <name type="common">Marinobacter hydrocarbonoclasticus</name>
    <name type="synonym">Marinobacter aquaeolei</name>
    <dbReference type="NCBI Taxonomy" id="2743"/>
    <lineage>
        <taxon>Bacteria</taxon>
        <taxon>Pseudomonadati</taxon>
        <taxon>Pseudomonadota</taxon>
        <taxon>Gammaproteobacteria</taxon>
        <taxon>Pseudomonadales</taxon>
        <taxon>Marinobacteraceae</taxon>
        <taxon>Marinobacter</taxon>
    </lineage>
</organism>
<name>A0A368XBL8_MARNT</name>
<protein>
    <submittedName>
        <fullName evidence="1">Uncharacterized protein</fullName>
    </submittedName>
</protein>
<proteinExistence type="predicted"/>
<dbReference type="EMBL" id="QPJI01000014">
    <property type="protein sequence ID" value="RCW64606.1"/>
    <property type="molecule type" value="Genomic_DNA"/>
</dbReference>
<gene>
    <name evidence="1" type="ORF">DET61_1144</name>
</gene>
<reference evidence="1 2" key="1">
    <citation type="submission" date="2018-07" db="EMBL/GenBank/DDBJ databases">
        <title>Freshwater and sediment microbial communities from various areas in North America, analyzing microbe dynamics in response to fracking.</title>
        <authorList>
            <person name="Lamendella R."/>
        </authorList>
    </citation>
    <scope>NUCLEOTIDE SEQUENCE [LARGE SCALE GENOMIC DNA]</scope>
    <source>
        <strain evidence="1 2">105B</strain>
    </source>
</reference>
<evidence type="ECO:0000313" key="1">
    <source>
        <dbReference type="EMBL" id="RCW64606.1"/>
    </source>
</evidence>